<dbReference type="Proteomes" id="UP000814176">
    <property type="component" value="Unassembled WGS sequence"/>
</dbReference>
<evidence type="ECO:0000313" key="2">
    <source>
        <dbReference type="EMBL" id="KAH9835708.1"/>
    </source>
</evidence>
<keyword evidence="1" id="KW-0732">Signal</keyword>
<feature type="signal peptide" evidence="1">
    <location>
        <begin position="1"/>
        <end position="17"/>
    </location>
</feature>
<organism evidence="2 3">
    <name type="scientific">Rhodofomes roseus</name>
    <dbReference type="NCBI Taxonomy" id="34475"/>
    <lineage>
        <taxon>Eukaryota</taxon>
        <taxon>Fungi</taxon>
        <taxon>Dikarya</taxon>
        <taxon>Basidiomycota</taxon>
        <taxon>Agaricomycotina</taxon>
        <taxon>Agaricomycetes</taxon>
        <taxon>Polyporales</taxon>
        <taxon>Rhodofomes</taxon>
    </lineage>
</organism>
<dbReference type="GeneID" id="72009929"/>
<gene>
    <name evidence="2" type="ORF">C8Q71DRAFT_92334</name>
</gene>
<name>A0ABQ8KEG6_9APHY</name>
<evidence type="ECO:0000313" key="3">
    <source>
        <dbReference type="Proteomes" id="UP000814176"/>
    </source>
</evidence>
<sequence>MAIWVFLLLNAIRTVLVYHGHSKLRSWSCQSVSYPSGSQLYKLKGPLSESQSAGDESRSMLPFKLKIGFRVGADVLGEEFVNSQIYRRGQGKVSEVTQTSM</sequence>
<proteinExistence type="predicted"/>
<accession>A0ABQ8KEG6</accession>
<keyword evidence="3" id="KW-1185">Reference proteome</keyword>
<evidence type="ECO:0000256" key="1">
    <source>
        <dbReference type="SAM" id="SignalP"/>
    </source>
</evidence>
<protein>
    <submittedName>
        <fullName evidence="2">Uncharacterized protein</fullName>
    </submittedName>
</protein>
<dbReference type="RefSeq" id="XP_047778085.1">
    <property type="nucleotide sequence ID" value="XM_047929197.1"/>
</dbReference>
<feature type="chain" id="PRO_5047009410" evidence="1">
    <location>
        <begin position="18"/>
        <end position="101"/>
    </location>
</feature>
<dbReference type="EMBL" id="JADCUA010000012">
    <property type="protein sequence ID" value="KAH9835708.1"/>
    <property type="molecule type" value="Genomic_DNA"/>
</dbReference>
<reference evidence="2 3" key="1">
    <citation type="journal article" date="2021" name="Environ. Microbiol.">
        <title>Gene family expansions and transcriptome signatures uncover fungal adaptations to wood decay.</title>
        <authorList>
            <person name="Hage H."/>
            <person name="Miyauchi S."/>
            <person name="Viragh M."/>
            <person name="Drula E."/>
            <person name="Min B."/>
            <person name="Chaduli D."/>
            <person name="Navarro D."/>
            <person name="Favel A."/>
            <person name="Norest M."/>
            <person name="Lesage-Meessen L."/>
            <person name="Balint B."/>
            <person name="Merenyi Z."/>
            <person name="de Eugenio L."/>
            <person name="Morin E."/>
            <person name="Martinez A.T."/>
            <person name="Baldrian P."/>
            <person name="Stursova M."/>
            <person name="Martinez M.J."/>
            <person name="Novotny C."/>
            <person name="Magnuson J.K."/>
            <person name="Spatafora J.W."/>
            <person name="Maurice S."/>
            <person name="Pangilinan J."/>
            <person name="Andreopoulos W."/>
            <person name="LaButti K."/>
            <person name="Hundley H."/>
            <person name="Na H."/>
            <person name="Kuo A."/>
            <person name="Barry K."/>
            <person name="Lipzen A."/>
            <person name="Henrissat B."/>
            <person name="Riley R."/>
            <person name="Ahrendt S."/>
            <person name="Nagy L.G."/>
            <person name="Grigoriev I.V."/>
            <person name="Martin F."/>
            <person name="Rosso M.N."/>
        </authorList>
    </citation>
    <scope>NUCLEOTIDE SEQUENCE [LARGE SCALE GENOMIC DNA]</scope>
    <source>
        <strain evidence="2 3">CIRM-BRFM 1785</strain>
    </source>
</reference>
<comment type="caution">
    <text evidence="2">The sequence shown here is derived from an EMBL/GenBank/DDBJ whole genome shotgun (WGS) entry which is preliminary data.</text>
</comment>